<dbReference type="KEGG" id="cbut:ATN24_07635"/>
<reference evidence="12 14" key="1">
    <citation type="submission" date="2016-01" db="EMBL/GenBank/DDBJ databases">
        <title>Characterization of the Clostridium difficile lineages that are prevalent in Hong Kong and China.</title>
        <authorList>
            <person name="Kwok J.S.-L."/>
            <person name="Lam W.-Y."/>
            <person name="Ip M."/>
            <person name="Chan T.-F."/>
            <person name="Hawkey P.M."/>
            <person name="Tsui S.K.-W."/>
        </authorList>
    </citation>
    <scope>NUCLEOTIDE SEQUENCE [LARGE SCALE GENOMIC DNA]</scope>
    <source>
        <strain evidence="12 14">300064</strain>
    </source>
</reference>
<feature type="domain" description="K Homology" evidence="9">
    <location>
        <begin position="233"/>
        <end position="296"/>
    </location>
</feature>
<protein>
    <recommendedName>
        <fullName evidence="7">Transcription termination/antitermination protein NusA</fullName>
    </recommendedName>
</protein>
<evidence type="ECO:0000313" key="10">
    <source>
        <dbReference type="EMBL" id="GEQ19551.1"/>
    </source>
</evidence>
<evidence type="ECO:0000259" key="8">
    <source>
        <dbReference type="SMART" id="SM00316"/>
    </source>
</evidence>
<accession>A0A0A6Q0K1</accession>
<dbReference type="Pfam" id="PF08529">
    <property type="entry name" value="NusA_N"/>
    <property type="match status" value="1"/>
</dbReference>
<dbReference type="Gene3D" id="3.30.1480.10">
    <property type="entry name" value="NusA, N-terminal domain"/>
    <property type="match status" value="1"/>
</dbReference>
<comment type="function">
    <text evidence="7">Participates in both transcription termination and antitermination.</text>
</comment>
<dbReference type="NCBIfam" id="TIGR01953">
    <property type="entry name" value="NusA"/>
    <property type="match status" value="1"/>
</dbReference>
<dbReference type="GO" id="GO:0003746">
    <property type="term" value="F:translation elongation factor activity"/>
    <property type="evidence" value="ECO:0007669"/>
    <property type="project" value="UniProtKB-KW"/>
</dbReference>
<dbReference type="Proteomes" id="UP000474042">
    <property type="component" value="Unassembled WGS sequence"/>
</dbReference>
<dbReference type="EMBL" id="WOFV02000003">
    <property type="protein sequence ID" value="NAS16699.1"/>
    <property type="molecule type" value="Genomic_DNA"/>
</dbReference>
<evidence type="ECO:0000313" key="17">
    <source>
        <dbReference type="Proteomes" id="UP000515243"/>
    </source>
</evidence>
<dbReference type="Pfam" id="PF00575">
    <property type="entry name" value="S1"/>
    <property type="match status" value="1"/>
</dbReference>
<dbReference type="InterPro" id="IPR030842">
    <property type="entry name" value="TF_NusA_bacterial"/>
</dbReference>
<dbReference type="InterPro" id="IPR025249">
    <property type="entry name" value="TF_NusA_KH_1st"/>
</dbReference>
<dbReference type="FunFam" id="3.30.1480.10:FF:000002">
    <property type="entry name" value="Transcription termination/antitermination protein NusA"/>
    <property type="match status" value="1"/>
</dbReference>
<evidence type="ECO:0000313" key="12">
    <source>
        <dbReference type="EMBL" id="PPV13656.1"/>
    </source>
</evidence>
<comment type="similarity">
    <text evidence="7">Belongs to the NusA family.</text>
</comment>
<dbReference type="AlphaFoldDB" id="A0A0A6Q0K1"/>
<dbReference type="Gene3D" id="2.40.50.140">
    <property type="entry name" value="Nucleic acid-binding proteins"/>
    <property type="match status" value="1"/>
</dbReference>
<dbReference type="PROSITE" id="PS50084">
    <property type="entry name" value="KH_TYPE_1"/>
    <property type="match status" value="1"/>
</dbReference>
<dbReference type="HAMAP" id="MF_00945_B">
    <property type="entry name" value="NusA_B"/>
    <property type="match status" value="1"/>
</dbReference>
<dbReference type="EMBL" id="CP040626">
    <property type="protein sequence ID" value="QMW90468.1"/>
    <property type="molecule type" value="Genomic_DNA"/>
</dbReference>
<feature type="domain" description="K Homology" evidence="9">
    <location>
        <begin position="304"/>
        <end position="369"/>
    </location>
</feature>
<reference evidence="10 15" key="3">
    <citation type="submission" date="2019-07" db="EMBL/GenBank/DDBJ databases">
        <title>Whole genome shotgun sequence of Clostridium butyricum NBRC 3858.</title>
        <authorList>
            <person name="Hosoyama A."/>
            <person name="Uohara A."/>
            <person name="Ohji S."/>
            <person name="Ichikawa N."/>
        </authorList>
    </citation>
    <scope>NUCLEOTIDE SEQUENCE [LARGE SCALE GENOMIC DNA]</scope>
    <source>
        <strain evidence="10 15">NBRC 3858</strain>
    </source>
</reference>
<sequence length="384" mass="42957">MNEEFVGALRELVKEKGICEDLIFTTIQDALVAAYKKNYANVNTNAQNVKVNIDRETGEIRVYAQKVVVDEVYDDVTEISIEEAKVVSPKYEVDDIVDLEVTPKNFGRVAAQLAKQVVTQRIKEAERNIIYDEYKEQEFDIITGTILRKDKGMVFVNLGKLEGVIGPNEQIPGEEYKFNEKLKLYIVEVKNGSKGPQIHVSRTHPGLVKRLFELEVPEIFEGVVEVKSISREAGSRSKIAVYSNDEEVDAMGACVGPKGVRVQNIVNELKNEKIDIIKWSKDPAEFIANSLSPAKVLSVEVDEENKTAKVVVDDNQLSLAIGKEGQNVRLAAKLTNWKIDIKSKSQKAALDAEEEKLVNTEVEIDNEDTTDLSDLDISTIDVEE</sequence>
<dbReference type="Pfam" id="PF13184">
    <property type="entry name" value="KH_NusA_1st"/>
    <property type="match status" value="1"/>
</dbReference>
<keyword evidence="6 7" id="KW-0804">Transcription</keyword>
<reference evidence="11 16" key="4">
    <citation type="submission" date="2020-01" db="EMBL/GenBank/DDBJ databases">
        <title>Genome sequence of a 1,3-propanediol producer, Clostridium butyricum S3.</title>
        <authorList>
            <person name="Zhou J."/>
        </authorList>
    </citation>
    <scope>NUCLEOTIDE SEQUENCE [LARGE SCALE GENOMIC DNA]</scope>
    <source>
        <strain evidence="11 16">S3</strain>
    </source>
</reference>
<dbReference type="InterPro" id="IPR012340">
    <property type="entry name" value="NA-bd_OB-fold"/>
</dbReference>
<dbReference type="RefSeq" id="WP_002579634.1">
    <property type="nucleotide sequence ID" value="NZ_AP019716.1"/>
</dbReference>
<dbReference type="Proteomes" id="UP000238081">
    <property type="component" value="Unassembled WGS sequence"/>
</dbReference>
<dbReference type="Pfam" id="PF26594">
    <property type="entry name" value="KH_NusA_2nd"/>
    <property type="match status" value="1"/>
</dbReference>
<dbReference type="OrthoDB" id="9807233at2"/>
<dbReference type="InterPro" id="IPR010213">
    <property type="entry name" value="TF_NusA"/>
</dbReference>
<dbReference type="InterPro" id="IPR013735">
    <property type="entry name" value="TF_NusA_N"/>
</dbReference>
<dbReference type="PANTHER" id="PTHR22648">
    <property type="entry name" value="TRANSCRIPTION TERMINATION FACTOR NUSA"/>
    <property type="match status" value="1"/>
</dbReference>
<keyword evidence="4 7" id="KW-0694">RNA-binding</keyword>
<dbReference type="CDD" id="cd02134">
    <property type="entry name" value="KH-II_NusA_rpt1"/>
    <property type="match status" value="1"/>
</dbReference>
<dbReference type="InterPro" id="IPR058582">
    <property type="entry name" value="KH_NusA_2nd"/>
</dbReference>
<comment type="subunit">
    <text evidence="7">Monomer. Binds directly to the core enzyme of the DNA-dependent RNA polymerase and to nascent RNA.</text>
</comment>
<evidence type="ECO:0000256" key="6">
    <source>
        <dbReference type="ARBA" id="ARBA00023163"/>
    </source>
</evidence>
<feature type="domain" description="S1 motif" evidence="8">
    <location>
        <begin position="137"/>
        <end position="203"/>
    </location>
</feature>
<dbReference type="SUPFAM" id="SSF69705">
    <property type="entry name" value="Transcription factor NusA, N-terminal domain"/>
    <property type="match status" value="1"/>
</dbReference>
<dbReference type="PANTHER" id="PTHR22648:SF0">
    <property type="entry name" value="TRANSCRIPTION TERMINATION_ANTITERMINATION PROTEIN NUSA"/>
    <property type="match status" value="1"/>
</dbReference>
<proteinExistence type="inferred from homology"/>
<dbReference type="SMART" id="SM00322">
    <property type="entry name" value="KH"/>
    <property type="match status" value="2"/>
</dbReference>
<evidence type="ECO:0000256" key="1">
    <source>
        <dbReference type="ARBA" id="ARBA00022472"/>
    </source>
</evidence>
<dbReference type="SMART" id="SM00316">
    <property type="entry name" value="S1"/>
    <property type="match status" value="1"/>
</dbReference>
<dbReference type="Gene3D" id="3.30.300.20">
    <property type="match status" value="2"/>
</dbReference>
<dbReference type="GO" id="GO:0005829">
    <property type="term" value="C:cytosol"/>
    <property type="evidence" value="ECO:0007669"/>
    <property type="project" value="TreeGrafter"/>
</dbReference>
<evidence type="ECO:0000256" key="5">
    <source>
        <dbReference type="ARBA" id="ARBA00023015"/>
    </source>
</evidence>
<dbReference type="EMBL" id="LRDH01000118">
    <property type="protein sequence ID" value="PPV13656.1"/>
    <property type="molecule type" value="Genomic_DNA"/>
</dbReference>
<organism evidence="10 15">
    <name type="scientific">Clostridium butyricum</name>
    <dbReference type="NCBI Taxonomy" id="1492"/>
    <lineage>
        <taxon>Bacteria</taxon>
        <taxon>Bacillati</taxon>
        <taxon>Bacillota</taxon>
        <taxon>Clostridia</taxon>
        <taxon>Eubacteriales</taxon>
        <taxon>Clostridiaceae</taxon>
        <taxon>Clostridium</taxon>
    </lineage>
</organism>
<dbReference type="GO" id="GO:0006353">
    <property type="term" value="P:DNA-templated transcription termination"/>
    <property type="evidence" value="ECO:0007669"/>
    <property type="project" value="UniProtKB-UniRule"/>
</dbReference>
<evidence type="ECO:0000256" key="3">
    <source>
        <dbReference type="ARBA" id="ARBA00022814"/>
    </source>
</evidence>
<dbReference type="GeneID" id="92943643"/>
<evidence type="ECO:0000256" key="7">
    <source>
        <dbReference type="HAMAP-Rule" id="MF_00945"/>
    </source>
</evidence>
<comment type="subcellular location">
    <subcellularLocation>
        <location evidence="7">Cytoplasm</location>
    </subcellularLocation>
</comment>
<keyword evidence="5 7" id="KW-0805">Transcription regulation</keyword>
<keyword evidence="1 7" id="KW-0806">Transcription termination</keyword>
<dbReference type="Proteomes" id="UP000321089">
    <property type="component" value="Unassembled WGS sequence"/>
</dbReference>
<dbReference type="SUPFAM" id="SSF54814">
    <property type="entry name" value="Prokaryotic type KH domain (KH-domain type II)"/>
    <property type="match status" value="2"/>
</dbReference>
<name>A0A0A6Q0K1_CLOBU</name>
<evidence type="ECO:0000256" key="4">
    <source>
        <dbReference type="ARBA" id="ARBA00022884"/>
    </source>
</evidence>
<dbReference type="CDD" id="cd04455">
    <property type="entry name" value="S1_NusA"/>
    <property type="match status" value="1"/>
</dbReference>
<dbReference type="InterPro" id="IPR004087">
    <property type="entry name" value="KH_dom"/>
</dbReference>
<evidence type="ECO:0000313" key="15">
    <source>
        <dbReference type="Proteomes" id="UP000321089"/>
    </source>
</evidence>
<dbReference type="InterPro" id="IPR036555">
    <property type="entry name" value="NusA_N_sf"/>
</dbReference>
<dbReference type="InterPro" id="IPR009019">
    <property type="entry name" value="KH_sf_prok-type"/>
</dbReference>
<dbReference type="GO" id="GO:0003723">
    <property type="term" value="F:RNA binding"/>
    <property type="evidence" value="ECO:0007669"/>
    <property type="project" value="UniProtKB-UniRule"/>
</dbReference>
<keyword evidence="2 7" id="KW-0963">Cytoplasm</keyword>
<keyword evidence="12" id="KW-0648">Protein biosynthesis</keyword>
<dbReference type="InterPro" id="IPR003029">
    <property type="entry name" value="S1_domain"/>
</dbReference>
<dbReference type="CDD" id="cd22529">
    <property type="entry name" value="KH-II_NusA_rpt2"/>
    <property type="match status" value="1"/>
</dbReference>
<evidence type="ECO:0000259" key="9">
    <source>
        <dbReference type="SMART" id="SM00322"/>
    </source>
</evidence>
<keyword evidence="3 7" id="KW-0889">Transcription antitermination</keyword>
<keyword evidence="12" id="KW-0251">Elongation factor</keyword>
<gene>
    <name evidence="7 10" type="primary">nusA</name>
    <name evidence="12" type="ORF">AWN73_03725</name>
    <name evidence="10" type="ORF">CBU02nite_00570</name>
    <name evidence="13" type="ORF">FF104_05725</name>
    <name evidence="11" type="ORF">GND98_002100</name>
</gene>
<dbReference type="InterPro" id="IPR015946">
    <property type="entry name" value="KH_dom-like_a/b"/>
</dbReference>
<dbReference type="GO" id="GO:0003700">
    <property type="term" value="F:DNA-binding transcription factor activity"/>
    <property type="evidence" value="ECO:0007669"/>
    <property type="project" value="InterPro"/>
</dbReference>
<evidence type="ECO:0000313" key="11">
    <source>
        <dbReference type="EMBL" id="NAS16699.1"/>
    </source>
</evidence>
<dbReference type="Proteomes" id="UP000515243">
    <property type="component" value="Chromosome 1"/>
</dbReference>
<evidence type="ECO:0000256" key="2">
    <source>
        <dbReference type="ARBA" id="ARBA00022490"/>
    </source>
</evidence>
<evidence type="ECO:0000313" key="13">
    <source>
        <dbReference type="EMBL" id="QMW90468.1"/>
    </source>
</evidence>
<evidence type="ECO:0000313" key="14">
    <source>
        <dbReference type="Proteomes" id="UP000238081"/>
    </source>
</evidence>
<evidence type="ECO:0000313" key="16">
    <source>
        <dbReference type="Proteomes" id="UP000474042"/>
    </source>
</evidence>
<dbReference type="FunFam" id="3.30.300.20:FF:000005">
    <property type="entry name" value="Transcription termination/antitermination protein NusA"/>
    <property type="match status" value="1"/>
</dbReference>
<dbReference type="FunFam" id="3.30.300.20:FF:000002">
    <property type="entry name" value="Transcription termination/antitermination protein NusA"/>
    <property type="match status" value="1"/>
</dbReference>
<dbReference type="EMBL" id="BKBC01000001">
    <property type="protein sequence ID" value="GEQ19551.1"/>
    <property type="molecule type" value="Genomic_DNA"/>
</dbReference>
<reference evidence="13 17" key="2">
    <citation type="submission" date="2019-05" db="EMBL/GenBank/DDBJ databases">
        <authorList>
            <person name="Schori C."/>
            <person name="Ahrens C."/>
        </authorList>
    </citation>
    <scope>NUCLEOTIDE SEQUENCE [LARGE SCALE GENOMIC DNA]</scope>
    <source>
        <strain evidence="13 17">DSM 10702</strain>
    </source>
</reference>
<dbReference type="GO" id="GO:0031564">
    <property type="term" value="P:transcription antitermination"/>
    <property type="evidence" value="ECO:0007669"/>
    <property type="project" value="UniProtKB-UniRule"/>
</dbReference>
<dbReference type="SUPFAM" id="SSF50249">
    <property type="entry name" value="Nucleic acid-binding proteins"/>
    <property type="match status" value="1"/>
</dbReference>